<dbReference type="PANTHER" id="PTHR10044:SF139">
    <property type="entry name" value="DEATH-ASSOCIATED INHIBITOR OF APOPTOSIS 2"/>
    <property type="match status" value="1"/>
</dbReference>
<dbReference type="PROSITE" id="PS50143">
    <property type="entry name" value="BIR_REPEAT_2"/>
    <property type="match status" value="2"/>
</dbReference>
<proteinExistence type="predicted"/>
<feature type="compositionally biased region" description="Basic and acidic residues" evidence="1">
    <location>
        <begin position="328"/>
        <end position="352"/>
    </location>
</feature>
<dbReference type="InterPro" id="IPR050784">
    <property type="entry name" value="IAP"/>
</dbReference>
<sequence>MSANMHIYENRLNSFTNKKKKWPHLNKEYKATPQSLARAGFYFYPATRSPDNVICYLCHKSMEGWDSTDDPNLEHIYHSSECPWAIFCCILKKVSEDEVFDDWDEIDTLPTSKKMEELRVKTYGDWWPHDGKKGWLGTVKKMSRAGFIYAPSIESLDNAMCVYCEVCLSDWEQRDDPMKEHKKRFPSCPFVVQFTPKVKKQRRSEKMISKFTKRFRNQKINDEKSHEKDHEKRIEKDHEKKIEKDHEKKIEKEIEMVNGKVGKVGKDDEKVEEKEKDDIEILDKMVDHLTLDEPCDNFISYDFTDFGKEEDKINQLQQFQLELEEELKEAKKDKEEEKGKEKEKEVEVKQMEQPEVEMQLEMQFEMQLEKEPKENEVEMQLENEPEVEDKLEMQLGKESEEKEVENNLEMQLDRDSVNEVEVVKEMEKVEVMKEVEKVEVMKEVEKKEVVKEVENKEVMKEVEKVEVVKEVEKVVVVKEIEKEKLVIEEFNYELLGLGDYEYEFVHEPLIE</sequence>
<evidence type="ECO:0000313" key="3">
    <source>
        <dbReference type="Proteomes" id="UP000789706"/>
    </source>
</evidence>
<dbReference type="OrthoDB" id="2196114at2759"/>
<name>A0A9N9FNS0_9GLOM</name>
<feature type="region of interest" description="Disordered" evidence="1">
    <location>
        <begin position="219"/>
        <end position="242"/>
    </location>
</feature>
<gene>
    <name evidence="2" type="ORF">DEBURN_LOCUS6862</name>
</gene>
<dbReference type="PANTHER" id="PTHR10044">
    <property type="entry name" value="INHIBITOR OF APOPTOSIS"/>
    <property type="match status" value="1"/>
</dbReference>
<protein>
    <submittedName>
        <fullName evidence="2">10834_t:CDS:1</fullName>
    </submittedName>
</protein>
<dbReference type="Proteomes" id="UP000789706">
    <property type="component" value="Unassembled WGS sequence"/>
</dbReference>
<dbReference type="CDD" id="cd00022">
    <property type="entry name" value="BIR"/>
    <property type="match status" value="2"/>
</dbReference>
<evidence type="ECO:0000313" key="2">
    <source>
        <dbReference type="EMBL" id="CAG8546108.1"/>
    </source>
</evidence>
<dbReference type="SUPFAM" id="SSF57924">
    <property type="entry name" value="Inhibitor of apoptosis (IAP) repeat"/>
    <property type="match status" value="2"/>
</dbReference>
<keyword evidence="3" id="KW-1185">Reference proteome</keyword>
<dbReference type="GO" id="GO:0005737">
    <property type="term" value="C:cytoplasm"/>
    <property type="evidence" value="ECO:0007669"/>
    <property type="project" value="TreeGrafter"/>
</dbReference>
<dbReference type="InterPro" id="IPR001370">
    <property type="entry name" value="BIR_rpt"/>
</dbReference>
<dbReference type="Gene3D" id="1.10.1170.10">
    <property type="entry name" value="Inhibitor Of Apoptosis Protein (2mihbC-IAP-1), Chain A"/>
    <property type="match status" value="2"/>
</dbReference>
<organism evidence="2 3">
    <name type="scientific">Diversispora eburnea</name>
    <dbReference type="NCBI Taxonomy" id="1213867"/>
    <lineage>
        <taxon>Eukaryota</taxon>
        <taxon>Fungi</taxon>
        <taxon>Fungi incertae sedis</taxon>
        <taxon>Mucoromycota</taxon>
        <taxon>Glomeromycotina</taxon>
        <taxon>Glomeromycetes</taxon>
        <taxon>Diversisporales</taxon>
        <taxon>Diversisporaceae</taxon>
        <taxon>Diversispora</taxon>
    </lineage>
</organism>
<dbReference type="AlphaFoldDB" id="A0A9N9FNS0"/>
<evidence type="ECO:0000256" key="1">
    <source>
        <dbReference type="SAM" id="MobiDB-lite"/>
    </source>
</evidence>
<comment type="caution">
    <text evidence="2">The sequence shown here is derived from an EMBL/GenBank/DDBJ whole genome shotgun (WGS) entry which is preliminary data.</text>
</comment>
<reference evidence="2" key="1">
    <citation type="submission" date="2021-06" db="EMBL/GenBank/DDBJ databases">
        <authorList>
            <person name="Kallberg Y."/>
            <person name="Tangrot J."/>
            <person name="Rosling A."/>
        </authorList>
    </citation>
    <scope>NUCLEOTIDE SEQUENCE</scope>
    <source>
        <strain evidence="2">AZ414A</strain>
    </source>
</reference>
<dbReference type="EMBL" id="CAJVPK010000751">
    <property type="protein sequence ID" value="CAG8546108.1"/>
    <property type="molecule type" value="Genomic_DNA"/>
</dbReference>
<dbReference type="Pfam" id="PF00653">
    <property type="entry name" value="BIR"/>
    <property type="match status" value="2"/>
</dbReference>
<feature type="region of interest" description="Disordered" evidence="1">
    <location>
        <begin position="327"/>
        <end position="355"/>
    </location>
</feature>
<dbReference type="GO" id="GO:0005634">
    <property type="term" value="C:nucleus"/>
    <property type="evidence" value="ECO:0007669"/>
    <property type="project" value="TreeGrafter"/>
</dbReference>
<dbReference type="SMART" id="SM00238">
    <property type="entry name" value="BIR"/>
    <property type="match status" value="2"/>
</dbReference>
<accession>A0A9N9FNS0</accession>